<evidence type="ECO:0000313" key="7">
    <source>
        <dbReference type="EMBL" id="GAA0895300.1"/>
    </source>
</evidence>
<dbReference type="PANTHER" id="PTHR43471:SF3">
    <property type="entry name" value="ABC TRANSPORTER PERMEASE PROTEIN NATB"/>
    <property type="match status" value="1"/>
</dbReference>
<dbReference type="Proteomes" id="UP001499967">
    <property type="component" value="Unassembled WGS sequence"/>
</dbReference>
<keyword evidence="2 5" id="KW-0812">Transmembrane</keyword>
<feature type="transmembrane region" description="Helical" evidence="5">
    <location>
        <begin position="296"/>
        <end position="315"/>
    </location>
</feature>
<evidence type="ECO:0000256" key="1">
    <source>
        <dbReference type="ARBA" id="ARBA00004141"/>
    </source>
</evidence>
<keyword evidence="4 5" id="KW-0472">Membrane</keyword>
<feature type="transmembrane region" description="Helical" evidence="5">
    <location>
        <begin position="322"/>
        <end position="340"/>
    </location>
</feature>
<name>A0ABN1N6U8_9PSEU</name>
<dbReference type="EMBL" id="BAAAHP010000157">
    <property type="protein sequence ID" value="GAA0895300.1"/>
    <property type="molecule type" value="Genomic_DNA"/>
</dbReference>
<dbReference type="InterPro" id="IPR013525">
    <property type="entry name" value="ABC2_TM"/>
</dbReference>
<feature type="transmembrane region" description="Helical" evidence="5">
    <location>
        <begin position="173"/>
        <end position="199"/>
    </location>
</feature>
<feature type="transmembrane region" description="Helical" evidence="5">
    <location>
        <begin position="219"/>
        <end position="244"/>
    </location>
</feature>
<feature type="transmembrane region" description="Helical" evidence="5">
    <location>
        <begin position="352"/>
        <end position="371"/>
    </location>
</feature>
<comment type="caution">
    <text evidence="7">The sequence shown here is derived from an EMBL/GenBank/DDBJ whole genome shotgun (WGS) entry which is preliminary data.</text>
</comment>
<dbReference type="RefSeq" id="WP_343944050.1">
    <property type="nucleotide sequence ID" value="NZ_BAAAHP010000157.1"/>
</dbReference>
<gene>
    <name evidence="7" type="ORF">GCM10009559_50550</name>
</gene>
<keyword evidence="3 5" id="KW-1133">Transmembrane helix</keyword>
<sequence length="396" mass="40844">MSAPLPARSAVLLVARREFVTHVRSRSFVIGIVVTLVFFSGIFLLGAYIGGQTAGHSLGLTPGSAPLGPALEHTAHLQGVQLTVREVDDAAGREQVRTGELDALLTGAPGSYDLVGLDSVDGDLQAIVLTAVEQQAVSAALAGAGVDPGQVRDASALDVSTLEPADDARGQRLAVAVVGTILLFFSLSGYGSLVATGVVEEKQSRVVELLLATITPWQLLAGKVLGLGAVGLLQLVILSGIAAFGAGAAGLLVVPGAAVGMFVMVVLWYLLGFFLYASLYAAVGSTVSRQEELQSVVAPMIFLLLIPFILTLNLLPNDPRNGLATVLSFIPFFSQTVMPARYALGVASLGEVIVAAGIAAATIVVVVRVAGRVYRNSVLRTGARVSLREALAGTPS</sequence>
<organism evidence="7 8">
    <name type="scientific">Pseudonocardia zijingensis</name>
    <dbReference type="NCBI Taxonomy" id="153376"/>
    <lineage>
        <taxon>Bacteria</taxon>
        <taxon>Bacillati</taxon>
        <taxon>Actinomycetota</taxon>
        <taxon>Actinomycetes</taxon>
        <taxon>Pseudonocardiales</taxon>
        <taxon>Pseudonocardiaceae</taxon>
        <taxon>Pseudonocardia</taxon>
    </lineage>
</organism>
<protein>
    <submittedName>
        <fullName evidence="7">ABC transporter permease</fullName>
    </submittedName>
</protein>
<proteinExistence type="predicted"/>
<evidence type="ECO:0000313" key="8">
    <source>
        <dbReference type="Proteomes" id="UP001499967"/>
    </source>
</evidence>
<evidence type="ECO:0000259" key="6">
    <source>
        <dbReference type="Pfam" id="PF12698"/>
    </source>
</evidence>
<evidence type="ECO:0000256" key="4">
    <source>
        <dbReference type="ARBA" id="ARBA00023136"/>
    </source>
</evidence>
<keyword evidence="8" id="KW-1185">Reference proteome</keyword>
<evidence type="ECO:0000256" key="3">
    <source>
        <dbReference type="ARBA" id="ARBA00022989"/>
    </source>
</evidence>
<feature type="transmembrane region" description="Helical" evidence="5">
    <location>
        <begin position="251"/>
        <end position="276"/>
    </location>
</feature>
<dbReference type="PANTHER" id="PTHR43471">
    <property type="entry name" value="ABC TRANSPORTER PERMEASE"/>
    <property type="match status" value="1"/>
</dbReference>
<evidence type="ECO:0000256" key="2">
    <source>
        <dbReference type="ARBA" id="ARBA00022692"/>
    </source>
</evidence>
<evidence type="ECO:0000256" key="5">
    <source>
        <dbReference type="SAM" id="Phobius"/>
    </source>
</evidence>
<comment type="subcellular location">
    <subcellularLocation>
        <location evidence="1">Membrane</location>
        <topology evidence="1">Multi-pass membrane protein</topology>
    </subcellularLocation>
</comment>
<feature type="transmembrane region" description="Helical" evidence="5">
    <location>
        <begin position="28"/>
        <end position="49"/>
    </location>
</feature>
<feature type="domain" description="ABC-2 type transporter transmembrane" evidence="6">
    <location>
        <begin position="26"/>
        <end position="368"/>
    </location>
</feature>
<accession>A0ABN1N6U8</accession>
<dbReference type="Pfam" id="PF12698">
    <property type="entry name" value="ABC2_membrane_3"/>
    <property type="match status" value="1"/>
</dbReference>
<reference evidence="7 8" key="1">
    <citation type="journal article" date="2019" name="Int. J. Syst. Evol. Microbiol.">
        <title>The Global Catalogue of Microorganisms (GCM) 10K type strain sequencing project: providing services to taxonomists for standard genome sequencing and annotation.</title>
        <authorList>
            <consortium name="The Broad Institute Genomics Platform"/>
            <consortium name="The Broad Institute Genome Sequencing Center for Infectious Disease"/>
            <person name="Wu L."/>
            <person name="Ma J."/>
        </authorList>
    </citation>
    <scope>NUCLEOTIDE SEQUENCE [LARGE SCALE GENOMIC DNA]</scope>
    <source>
        <strain evidence="7 8">JCM 11117</strain>
    </source>
</reference>